<dbReference type="Proteomes" id="UP000005239">
    <property type="component" value="Unassembled WGS sequence"/>
</dbReference>
<accession>A0A8R1UHX8</accession>
<reference evidence="1" key="2">
    <citation type="submission" date="2022-06" db="UniProtKB">
        <authorList>
            <consortium name="EnsemblMetazoa"/>
        </authorList>
    </citation>
    <scope>IDENTIFICATION</scope>
    <source>
        <strain evidence="1">PS312</strain>
    </source>
</reference>
<evidence type="ECO:0000313" key="2">
    <source>
        <dbReference type="Proteomes" id="UP000005239"/>
    </source>
</evidence>
<proteinExistence type="predicted"/>
<gene>
    <name evidence="1" type="primary">WBGene00203431</name>
</gene>
<sequence>MTKTKDKKTRTLNENERWKMRKDVICRRMKKIGFRRGKTRWWDRKGRRRLIRVYRLSPLPFSTILLNPPVGFNVFWVRGVLFIKQNATGCEQRRWLMNLARTVPFIELKLSRDRLLPGVYEAYQTAWQDVAEWLGENDCVVKMVDEHVMGSLKMHVEGVKG</sequence>
<dbReference type="EnsemblMetazoa" id="PPA30564.1">
    <property type="protein sequence ID" value="PPA30564.1"/>
    <property type="gene ID" value="WBGene00203431"/>
</dbReference>
<organism evidence="1 2">
    <name type="scientific">Pristionchus pacificus</name>
    <name type="common">Parasitic nematode worm</name>
    <dbReference type="NCBI Taxonomy" id="54126"/>
    <lineage>
        <taxon>Eukaryota</taxon>
        <taxon>Metazoa</taxon>
        <taxon>Ecdysozoa</taxon>
        <taxon>Nematoda</taxon>
        <taxon>Chromadorea</taxon>
        <taxon>Rhabditida</taxon>
        <taxon>Rhabditina</taxon>
        <taxon>Diplogasteromorpha</taxon>
        <taxon>Diplogasteroidea</taxon>
        <taxon>Neodiplogasteridae</taxon>
        <taxon>Pristionchus</taxon>
    </lineage>
</organism>
<keyword evidence="2" id="KW-1185">Reference proteome</keyword>
<protein>
    <submittedName>
        <fullName evidence="1">Uncharacterized protein</fullName>
    </submittedName>
</protein>
<name>A0A2A6CMK0_PRIPA</name>
<accession>A0A2A6CMK0</accession>
<evidence type="ECO:0000313" key="1">
    <source>
        <dbReference type="EnsemblMetazoa" id="PPA30564.1"/>
    </source>
</evidence>
<dbReference type="AlphaFoldDB" id="A0A2A6CMK0"/>
<reference evidence="2" key="1">
    <citation type="journal article" date="2008" name="Nat. Genet.">
        <title>The Pristionchus pacificus genome provides a unique perspective on nematode lifestyle and parasitism.</title>
        <authorList>
            <person name="Dieterich C."/>
            <person name="Clifton S.W."/>
            <person name="Schuster L.N."/>
            <person name="Chinwalla A."/>
            <person name="Delehaunty K."/>
            <person name="Dinkelacker I."/>
            <person name="Fulton L."/>
            <person name="Fulton R."/>
            <person name="Godfrey J."/>
            <person name="Minx P."/>
            <person name="Mitreva M."/>
            <person name="Roeseler W."/>
            <person name="Tian H."/>
            <person name="Witte H."/>
            <person name="Yang S.P."/>
            <person name="Wilson R.K."/>
            <person name="Sommer R.J."/>
        </authorList>
    </citation>
    <scope>NUCLEOTIDE SEQUENCE [LARGE SCALE GENOMIC DNA]</scope>
    <source>
        <strain evidence="2">PS312</strain>
    </source>
</reference>